<feature type="transmembrane region" description="Helical" evidence="1">
    <location>
        <begin position="33"/>
        <end position="51"/>
    </location>
</feature>
<feature type="transmembrane region" description="Helical" evidence="1">
    <location>
        <begin position="90"/>
        <end position="111"/>
    </location>
</feature>
<evidence type="ECO:0000313" key="3">
    <source>
        <dbReference type="Proteomes" id="UP000178606"/>
    </source>
</evidence>
<dbReference type="PANTHER" id="PTHR37309:SF1">
    <property type="entry name" value="SLR0284 PROTEIN"/>
    <property type="match status" value="1"/>
</dbReference>
<evidence type="ECO:0008006" key="4">
    <source>
        <dbReference type="Google" id="ProtNLM"/>
    </source>
</evidence>
<comment type="caution">
    <text evidence="2">The sequence shown here is derived from an EMBL/GenBank/DDBJ whole genome shotgun (WGS) entry which is preliminary data.</text>
</comment>
<dbReference type="Proteomes" id="UP000178606">
    <property type="component" value="Unassembled WGS sequence"/>
</dbReference>
<organism evidence="2 3">
    <name type="scientific">Handelsmanbacteria sp. (strain RIFCSPLOWO2_12_FULL_64_10)</name>
    <dbReference type="NCBI Taxonomy" id="1817868"/>
    <lineage>
        <taxon>Bacteria</taxon>
        <taxon>Candidatus Handelsmaniibacteriota</taxon>
    </lineage>
</organism>
<evidence type="ECO:0000256" key="1">
    <source>
        <dbReference type="SAM" id="Phobius"/>
    </source>
</evidence>
<accession>A0A1F6C3Z8</accession>
<gene>
    <name evidence="2" type="ORF">A3F84_29550</name>
</gene>
<dbReference type="EMBL" id="MFKF01000433">
    <property type="protein sequence ID" value="OGG43507.1"/>
    <property type="molecule type" value="Genomic_DNA"/>
</dbReference>
<keyword evidence="1" id="KW-1133">Transmembrane helix</keyword>
<proteinExistence type="predicted"/>
<name>A0A1F6C3Z8_HANXR</name>
<dbReference type="InterPro" id="IPR007165">
    <property type="entry name" value="Phage_holin_4_2"/>
</dbReference>
<keyword evidence="1" id="KW-0812">Transmembrane</keyword>
<dbReference type="AlphaFoldDB" id="A0A1F6C3Z8"/>
<dbReference type="PANTHER" id="PTHR37309">
    <property type="entry name" value="SLR0284 PROTEIN"/>
    <property type="match status" value="1"/>
</dbReference>
<reference evidence="2 3" key="1">
    <citation type="journal article" date="2016" name="Nat. Commun.">
        <title>Thousands of microbial genomes shed light on interconnected biogeochemical processes in an aquifer system.</title>
        <authorList>
            <person name="Anantharaman K."/>
            <person name="Brown C.T."/>
            <person name="Hug L.A."/>
            <person name="Sharon I."/>
            <person name="Castelle C.J."/>
            <person name="Probst A.J."/>
            <person name="Thomas B.C."/>
            <person name="Singh A."/>
            <person name="Wilkins M.J."/>
            <person name="Karaoz U."/>
            <person name="Brodie E.L."/>
            <person name="Williams K.H."/>
            <person name="Hubbard S.S."/>
            <person name="Banfield J.F."/>
        </authorList>
    </citation>
    <scope>NUCLEOTIDE SEQUENCE [LARGE SCALE GENOMIC DNA]</scope>
    <source>
        <strain evidence="3">RIFCSPLOWO2_12_FULL_64_10</strain>
    </source>
</reference>
<feature type="transmembrane region" description="Helical" evidence="1">
    <location>
        <begin position="58"/>
        <end position="78"/>
    </location>
</feature>
<dbReference type="Pfam" id="PF04020">
    <property type="entry name" value="Phage_holin_4_2"/>
    <property type="match status" value="1"/>
</dbReference>
<protein>
    <recommendedName>
        <fullName evidence="4">Phage holin family protein</fullName>
    </recommendedName>
</protein>
<sequence>MLSFLVRLASTALAVLAATYLFSGIKADTPGTIIVVALLLGIINTFVKPVLFIVAFPFYILSLGLLTFVVNGVILWGLGHFVQGFHIDGLWTAVKGAFVISLVSWCINMMMD</sequence>
<evidence type="ECO:0000313" key="2">
    <source>
        <dbReference type="EMBL" id="OGG43507.1"/>
    </source>
</evidence>
<keyword evidence="1" id="KW-0472">Membrane</keyword>